<sequence length="52" mass="6337">NWLESKLNEKLCFSTYDNYQDTSFTVDKSIDGKEKFIEKNEQINRIQLNYRE</sequence>
<gene>
    <name evidence="1" type="ORF">S03H2_02377</name>
</gene>
<comment type="caution">
    <text evidence="1">The sequence shown here is derived from an EMBL/GenBank/DDBJ whole genome shotgun (WGS) entry which is preliminary data.</text>
</comment>
<accession>X1DX74</accession>
<name>X1DX74_9ZZZZ</name>
<evidence type="ECO:0000313" key="1">
    <source>
        <dbReference type="EMBL" id="GAH24902.1"/>
    </source>
</evidence>
<dbReference type="EMBL" id="BARU01000787">
    <property type="protein sequence ID" value="GAH24902.1"/>
    <property type="molecule type" value="Genomic_DNA"/>
</dbReference>
<organism evidence="1">
    <name type="scientific">marine sediment metagenome</name>
    <dbReference type="NCBI Taxonomy" id="412755"/>
    <lineage>
        <taxon>unclassified sequences</taxon>
        <taxon>metagenomes</taxon>
        <taxon>ecological metagenomes</taxon>
    </lineage>
</organism>
<protein>
    <submittedName>
        <fullName evidence="1">Uncharacterized protein</fullName>
    </submittedName>
</protein>
<proteinExistence type="predicted"/>
<reference evidence="1" key="1">
    <citation type="journal article" date="2014" name="Front. Microbiol.">
        <title>High frequency of phylogenetically diverse reductive dehalogenase-homologous genes in deep subseafloor sedimentary metagenomes.</title>
        <authorList>
            <person name="Kawai M."/>
            <person name="Futagami T."/>
            <person name="Toyoda A."/>
            <person name="Takaki Y."/>
            <person name="Nishi S."/>
            <person name="Hori S."/>
            <person name="Arai W."/>
            <person name="Tsubouchi T."/>
            <person name="Morono Y."/>
            <person name="Uchiyama I."/>
            <person name="Ito T."/>
            <person name="Fujiyama A."/>
            <person name="Inagaki F."/>
            <person name="Takami H."/>
        </authorList>
    </citation>
    <scope>NUCLEOTIDE SEQUENCE</scope>
    <source>
        <strain evidence="1">Expedition CK06-06</strain>
    </source>
</reference>
<dbReference type="AlphaFoldDB" id="X1DX74"/>
<feature type="non-terminal residue" evidence="1">
    <location>
        <position position="1"/>
    </location>
</feature>